<dbReference type="OrthoDB" id="21071at10239"/>
<proteinExistence type="predicted"/>
<name>A0A1W6JT03_9CAUD</name>
<sequence length="275" mass="31071">MKQVTIDNVRERIAELEMVNSHGELSLRGEFELACLRMLADSMGGVDDDVRNVVALLENNEWAEHCTKTELGQRLESEITRLVGDVQPVPVVSDADPSLNAMMRALDAFYADDYVPERAMLAAFRILLADVREKPAPVVTDDRLLENLETRIKSLEIGERKGALSTHQEISLKAYRLAVQCLRSSAISDETDNTAQQFESLAGINANKHHDQWVNCSERLPDRFRDVPVMLSDGSQRVGRINHKDTWLIASYHHTKHQYTGDVVMWFDTPNPTSE</sequence>
<accession>A0A1W6JT03</accession>
<gene>
    <name evidence="1" type="ORF">vBEcoMECOO78_08</name>
</gene>
<dbReference type="Proteomes" id="UP000221777">
    <property type="component" value="Segment"/>
</dbReference>
<evidence type="ECO:0008006" key="3">
    <source>
        <dbReference type="Google" id="ProtNLM"/>
    </source>
</evidence>
<dbReference type="EMBL" id="KY705409">
    <property type="protein sequence ID" value="ARM70413.1"/>
    <property type="molecule type" value="Genomic_DNA"/>
</dbReference>
<reference evidence="2" key="1">
    <citation type="submission" date="2017-03" db="EMBL/GenBank/DDBJ databases">
        <authorList>
            <person name="Guo Z."/>
            <person name="Lei L."/>
            <person name="Yang J."/>
        </authorList>
    </citation>
    <scope>NUCLEOTIDE SEQUENCE [LARGE SCALE GENOMIC DNA]</scope>
</reference>
<evidence type="ECO:0000313" key="2">
    <source>
        <dbReference type="Proteomes" id="UP000221777"/>
    </source>
</evidence>
<protein>
    <recommendedName>
        <fullName evidence="3">DUF551 domain-containing protein</fullName>
    </recommendedName>
</protein>
<keyword evidence="2" id="KW-1185">Reference proteome</keyword>
<organism evidence="1 2">
    <name type="scientific">Escherichia phage vB_EcoM_ECOO78</name>
    <dbReference type="NCBI Taxonomy" id="1970797"/>
    <lineage>
        <taxon>Viruses</taxon>
        <taxon>Duplodnaviria</taxon>
        <taxon>Heunggongvirae</taxon>
        <taxon>Uroviricota</taxon>
        <taxon>Caudoviricetes</taxon>
        <taxon>Iiscvirinae</taxon>
        <taxon>Jilinvirus</taxon>
        <taxon>Jilinvirus ECOO78</taxon>
    </lineage>
</organism>
<evidence type="ECO:0000313" key="1">
    <source>
        <dbReference type="EMBL" id="ARM70413.1"/>
    </source>
</evidence>